<sequence length="187" mass="22189">MDVVGEEEKIIQEAYDMIQGYHITLHPEVHNKYEVLQKEVKRLRRSIRRSLMERVGMIKKLEQLLAKEIDELDSETGKLAEQVQALRFLRVTSDREEALKMLEAADTRASTIRAQATTIKQHQTHFQMTVCPFKELGEVEEEISLKMLLWKSLSEWEAMTQEWYQVWIKLQNPFIQTVRMIFKEKSH</sequence>
<reference evidence="2 3" key="1">
    <citation type="submission" date="2023-11" db="EMBL/GenBank/DDBJ databases">
        <title>Halocaridina rubra genome assembly.</title>
        <authorList>
            <person name="Smith C."/>
        </authorList>
    </citation>
    <scope>NUCLEOTIDE SEQUENCE [LARGE SCALE GENOMIC DNA]</scope>
    <source>
        <strain evidence="2">EP-1</strain>
        <tissue evidence="2">Whole</tissue>
    </source>
</reference>
<dbReference type="GO" id="GO:0045505">
    <property type="term" value="F:dynein intermediate chain binding"/>
    <property type="evidence" value="ECO:0007669"/>
    <property type="project" value="InterPro"/>
</dbReference>
<gene>
    <name evidence="2" type="ORF">SK128_023314</name>
</gene>
<dbReference type="GO" id="GO:0007018">
    <property type="term" value="P:microtubule-based movement"/>
    <property type="evidence" value="ECO:0007669"/>
    <property type="project" value="InterPro"/>
</dbReference>
<dbReference type="EMBL" id="JAXCGZ010008373">
    <property type="protein sequence ID" value="KAK7077712.1"/>
    <property type="molecule type" value="Genomic_DNA"/>
</dbReference>
<accession>A0AAN8X4R0</accession>
<proteinExistence type="predicted"/>
<feature type="coiled-coil region" evidence="1">
    <location>
        <begin position="33"/>
        <end position="78"/>
    </location>
</feature>
<dbReference type="GO" id="GO:0051959">
    <property type="term" value="F:dynein light intermediate chain binding"/>
    <property type="evidence" value="ECO:0007669"/>
    <property type="project" value="InterPro"/>
</dbReference>
<protein>
    <submittedName>
        <fullName evidence="2">Uncharacterized protein</fullName>
    </submittedName>
</protein>
<name>A0AAN8X4R0_HALRR</name>
<evidence type="ECO:0000313" key="3">
    <source>
        <dbReference type="Proteomes" id="UP001381693"/>
    </source>
</evidence>
<dbReference type="Proteomes" id="UP001381693">
    <property type="component" value="Unassembled WGS sequence"/>
</dbReference>
<evidence type="ECO:0000256" key="1">
    <source>
        <dbReference type="SAM" id="Coils"/>
    </source>
</evidence>
<keyword evidence="3" id="KW-1185">Reference proteome</keyword>
<comment type="caution">
    <text evidence="2">The sequence shown here is derived from an EMBL/GenBank/DDBJ whole genome shotgun (WGS) entry which is preliminary data.</text>
</comment>
<organism evidence="2 3">
    <name type="scientific">Halocaridina rubra</name>
    <name type="common">Hawaiian red shrimp</name>
    <dbReference type="NCBI Taxonomy" id="373956"/>
    <lineage>
        <taxon>Eukaryota</taxon>
        <taxon>Metazoa</taxon>
        <taxon>Ecdysozoa</taxon>
        <taxon>Arthropoda</taxon>
        <taxon>Crustacea</taxon>
        <taxon>Multicrustacea</taxon>
        <taxon>Malacostraca</taxon>
        <taxon>Eumalacostraca</taxon>
        <taxon>Eucarida</taxon>
        <taxon>Decapoda</taxon>
        <taxon>Pleocyemata</taxon>
        <taxon>Caridea</taxon>
        <taxon>Atyoidea</taxon>
        <taxon>Atyidae</taxon>
        <taxon>Halocaridina</taxon>
    </lineage>
</organism>
<dbReference type="GO" id="GO:0030286">
    <property type="term" value="C:dynein complex"/>
    <property type="evidence" value="ECO:0007669"/>
    <property type="project" value="InterPro"/>
</dbReference>
<dbReference type="InterPro" id="IPR026983">
    <property type="entry name" value="DHC"/>
</dbReference>
<evidence type="ECO:0000313" key="2">
    <source>
        <dbReference type="EMBL" id="KAK7077712.1"/>
    </source>
</evidence>
<dbReference type="PANTHER" id="PTHR45703:SF36">
    <property type="entry name" value="DYNEIN HEAVY CHAIN, CYTOPLASMIC"/>
    <property type="match status" value="1"/>
</dbReference>
<keyword evidence="1" id="KW-0175">Coiled coil</keyword>
<dbReference type="PANTHER" id="PTHR45703">
    <property type="entry name" value="DYNEIN HEAVY CHAIN"/>
    <property type="match status" value="1"/>
</dbReference>
<dbReference type="AlphaFoldDB" id="A0AAN8X4R0"/>